<evidence type="ECO:0000313" key="2">
    <source>
        <dbReference type="Proteomes" id="UP000182945"/>
    </source>
</evidence>
<dbReference type="KEGG" id="vhl:BME96_15945"/>
<protein>
    <submittedName>
        <fullName evidence="1">Uncharacterized protein</fullName>
    </submittedName>
</protein>
<dbReference type="AlphaFoldDB" id="A0AAC9J1C1"/>
<evidence type="ECO:0000313" key="1">
    <source>
        <dbReference type="EMBL" id="APC49591.1"/>
    </source>
</evidence>
<dbReference type="EMBL" id="CP017962">
    <property type="protein sequence ID" value="APC49591.1"/>
    <property type="molecule type" value="Genomic_DNA"/>
</dbReference>
<name>A0AAC9J1C1_VIRHA</name>
<dbReference type="GeneID" id="71515905"/>
<reference evidence="1 2" key="1">
    <citation type="submission" date="2016-11" db="EMBL/GenBank/DDBJ databases">
        <title>Complete genome sequencing of Virgibacillus halodenitrificans PDB-F2.</title>
        <authorList>
            <person name="Sun Z."/>
            <person name="Zhou Y."/>
            <person name="Li H."/>
        </authorList>
    </citation>
    <scope>NUCLEOTIDE SEQUENCE [LARGE SCALE GENOMIC DNA]</scope>
    <source>
        <strain evidence="1 2">PDB-F2</strain>
    </source>
</reference>
<dbReference type="RefSeq" id="WP_071649599.1">
    <property type="nucleotide sequence ID" value="NZ_CP017962.1"/>
</dbReference>
<sequence length="83" mass="9879">MLNTNKSIELRNEIDLMVQYISKELMSEFGKSKEEAMKKIQESEVEETLVKDKLRFHESPYTWAISILTDQNDVEALEKHFYH</sequence>
<organism evidence="1 2">
    <name type="scientific">Virgibacillus halodenitrificans</name>
    <name type="common">Bacillus halodenitrificans</name>
    <dbReference type="NCBI Taxonomy" id="1482"/>
    <lineage>
        <taxon>Bacteria</taxon>
        <taxon>Bacillati</taxon>
        <taxon>Bacillota</taxon>
        <taxon>Bacilli</taxon>
        <taxon>Bacillales</taxon>
        <taxon>Bacillaceae</taxon>
        <taxon>Virgibacillus</taxon>
    </lineage>
</organism>
<proteinExistence type="predicted"/>
<gene>
    <name evidence="1" type="ORF">BME96_15945</name>
</gene>
<accession>A0AAC9J1C1</accession>
<dbReference type="Proteomes" id="UP000182945">
    <property type="component" value="Chromosome"/>
</dbReference>